<comment type="caution">
    <text evidence="1">The sequence shown here is derived from an EMBL/GenBank/DDBJ whole genome shotgun (WGS) entry which is preliminary data.</text>
</comment>
<keyword evidence="2" id="KW-1185">Reference proteome</keyword>
<protein>
    <submittedName>
        <fullName evidence="1">Uncharacterized protein</fullName>
    </submittedName>
</protein>
<proteinExistence type="predicted"/>
<reference evidence="1 2" key="1">
    <citation type="journal article" date="2013" name="Front. Microbiol.">
        <title>Comparative genomic analyses of the cyanobacterium, Lyngbya aestuarii BL J, a powerful hydrogen producer.</title>
        <authorList>
            <person name="Kothari A."/>
            <person name="Vaughn M."/>
            <person name="Garcia-Pichel F."/>
        </authorList>
    </citation>
    <scope>NUCLEOTIDE SEQUENCE [LARGE SCALE GENOMIC DNA]</scope>
    <source>
        <strain evidence="1 2">BL J</strain>
    </source>
</reference>
<name>U7QLJ0_9CYAN</name>
<dbReference type="EMBL" id="AUZM01000008">
    <property type="protein sequence ID" value="ERT08753.1"/>
    <property type="molecule type" value="Genomic_DNA"/>
</dbReference>
<accession>U7QLJ0</accession>
<gene>
    <name evidence="1" type="ORF">M595_1256</name>
</gene>
<evidence type="ECO:0000313" key="2">
    <source>
        <dbReference type="Proteomes" id="UP000017127"/>
    </source>
</evidence>
<dbReference type="RefSeq" id="WP_023065099.1">
    <property type="nucleotide sequence ID" value="NZ_AUZM01000008.1"/>
</dbReference>
<organism evidence="1 2">
    <name type="scientific">Lyngbya aestuarii BL J</name>
    <dbReference type="NCBI Taxonomy" id="1348334"/>
    <lineage>
        <taxon>Bacteria</taxon>
        <taxon>Bacillati</taxon>
        <taxon>Cyanobacteriota</taxon>
        <taxon>Cyanophyceae</taxon>
        <taxon>Oscillatoriophycideae</taxon>
        <taxon>Oscillatoriales</taxon>
        <taxon>Microcoleaceae</taxon>
        <taxon>Lyngbya</taxon>
    </lineage>
</organism>
<evidence type="ECO:0000313" key="1">
    <source>
        <dbReference type="EMBL" id="ERT08753.1"/>
    </source>
</evidence>
<dbReference type="AlphaFoldDB" id="U7QLJ0"/>
<dbReference type="Proteomes" id="UP000017127">
    <property type="component" value="Unassembled WGS sequence"/>
</dbReference>
<sequence>MRNPEQILQQTNQLAREFAQIIGYEILNPNLNFWEGTHPRLQMCWKMARAAQIALTDTDPEDAIAELD</sequence>